<dbReference type="InterPro" id="IPR015797">
    <property type="entry name" value="NUDIX_hydrolase-like_dom_sf"/>
</dbReference>
<dbReference type="PROSITE" id="PS51462">
    <property type="entry name" value="NUDIX"/>
    <property type="match status" value="1"/>
</dbReference>
<dbReference type="SUPFAM" id="SSF55811">
    <property type="entry name" value="Nudix"/>
    <property type="match status" value="1"/>
</dbReference>
<protein>
    <submittedName>
        <fullName evidence="2">NUDIX domain-containing protein</fullName>
    </submittedName>
</protein>
<organism evidence="2 3">
    <name type="scientific">Streptosporangium amethystogenes subsp. fukuiense</name>
    <dbReference type="NCBI Taxonomy" id="698418"/>
    <lineage>
        <taxon>Bacteria</taxon>
        <taxon>Bacillati</taxon>
        <taxon>Actinomycetota</taxon>
        <taxon>Actinomycetes</taxon>
        <taxon>Streptosporangiales</taxon>
        <taxon>Streptosporangiaceae</taxon>
        <taxon>Streptosporangium</taxon>
    </lineage>
</organism>
<gene>
    <name evidence="2" type="ORF">ACFQVD_44725</name>
</gene>
<dbReference type="InterPro" id="IPR000086">
    <property type="entry name" value="NUDIX_hydrolase_dom"/>
</dbReference>
<evidence type="ECO:0000313" key="3">
    <source>
        <dbReference type="Proteomes" id="UP001596514"/>
    </source>
</evidence>
<dbReference type="Pfam" id="PF00293">
    <property type="entry name" value="NUDIX"/>
    <property type="match status" value="1"/>
</dbReference>
<dbReference type="Proteomes" id="UP001596514">
    <property type="component" value="Unassembled WGS sequence"/>
</dbReference>
<proteinExistence type="predicted"/>
<accession>A0ABW2TGN6</accession>
<evidence type="ECO:0000313" key="2">
    <source>
        <dbReference type="EMBL" id="MFC7607217.1"/>
    </source>
</evidence>
<sequence length="185" mass="20272">MKTCDNASVGILVIDSAGRHLMFDRNTAPAGCAPAAGHVFDDHPGYTEAAHAEVSEELGLTVATLELLPVGGWRDNRCRRAPGPRGVGHQWQLYRATVTGDLAASDRETRNVRWLTPDDMQRLAIRTTLYACGRLTDVEFAQTPGIEPVWVRWFAELDIIRISPADLGRIDHIAARGTNQEGETA</sequence>
<dbReference type="RefSeq" id="WP_386369023.1">
    <property type="nucleotide sequence ID" value="NZ_JBHTEE010000002.1"/>
</dbReference>
<reference evidence="3" key="1">
    <citation type="journal article" date="2019" name="Int. J. Syst. Evol. Microbiol.">
        <title>The Global Catalogue of Microorganisms (GCM) 10K type strain sequencing project: providing services to taxonomists for standard genome sequencing and annotation.</title>
        <authorList>
            <consortium name="The Broad Institute Genomics Platform"/>
            <consortium name="The Broad Institute Genome Sequencing Center for Infectious Disease"/>
            <person name="Wu L."/>
            <person name="Ma J."/>
        </authorList>
    </citation>
    <scope>NUCLEOTIDE SEQUENCE [LARGE SCALE GENOMIC DNA]</scope>
    <source>
        <strain evidence="3">JCM 10083</strain>
    </source>
</reference>
<feature type="domain" description="Nudix hydrolase" evidence="1">
    <location>
        <begin position="4"/>
        <end position="136"/>
    </location>
</feature>
<dbReference type="EMBL" id="JBHTEE010000002">
    <property type="protein sequence ID" value="MFC7607217.1"/>
    <property type="molecule type" value="Genomic_DNA"/>
</dbReference>
<dbReference type="Gene3D" id="3.90.79.10">
    <property type="entry name" value="Nucleoside Triphosphate Pyrophosphohydrolase"/>
    <property type="match status" value="1"/>
</dbReference>
<evidence type="ECO:0000259" key="1">
    <source>
        <dbReference type="PROSITE" id="PS51462"/>
    </source>
</evidence>
<keyword evidence="3" id="KW-1185">Reference proteome</keyword>
<name>A0ABW2TGN6_9ACTN</name>
<comment type="caution">
    <text evidence="2">The sequence shown here is derived from an EMBL/GenBank/DDBJ whole genome shotgun (WGS) entry which is preliminary data.</text>
</comment>